<dbReference type="HOGENOM" id="CLU_110585_0_0_9"/>
<dbReference type="Gene3D" id="1.20.120.1760">
    <property type="match status" value="1"/>
</dbReference>
<feature type="transmembrane region" description="Helical" evidence="1">
    <location>
        <begin position="12"/>
        <end position="32"/>
    </location>
</feature>
<gene>
    <name evidence="2" type="ORF">Desgi_3489</name>
</gene>
<dbReference type="KEGG" id="dgi:Desgi_3489"/>
<dbReference type="InterPro" id="IPR043130">
    <property type="entry name" value="CDP-OH_PTrfase_TM_dom"/>
</dbReference>
<proteinExistence type="predicted"/>
<dbReference type="Pfam" id="PF01066">
    <property type="entry name" value="CDP-OH_P_transf"/>
    <property type="match status" value="1"/>
</dbReference>
<dbReference type="STRING" id="767817.Desgi_3489"/>
<name>R4KT91_9FIRM</name>
<dbReference type="GO" id="GO:0016020">
    <property type="term" value="C:membrane"/>
    <property type="evidence" value="ECO:0007669"/>
    <property type="project" value="InterPro"/>
</dbReference>
<dbReference type="GO" id="GO:0016780">
    <property type="term" value="F:phosphotransferase activity, for other substituted phosphate groups"/>
    <property type="evidence" value="ECO:0007669"/>
    <property type="project" value="InterPro"/>
</dbReference>
<dbReference type="RefSeq" id="WP_006524320.1">
    <property type="nucleotide sequence ID" value="NC_021184.1"/>
</dbReference>
<reference evidence="2 3" key="1">
    <citation type="submission" date="2012-01" db="EMBL/GenBank/DDBJ databases">
        <title>Complete sequence of Desulfotomaculum gibsoniae DSM 7213.</title>
        <authorList>
            <consortium name="US DOE Joint Genome Institute"/>
            <person name="Lucas S."/>
            <person name="Han J."/>
            <person name="Lapidus A."/>
            <person name="Cheng J.-F."/>
            <person name="Goodwin L."/>
            <person name="Pitluck S."/>
            <person name="Peters L."/>
            <person name="Ovchinnikova G."/>
            <person name="Teshima H."/>
            <person name="Detter J.C."/>
            <person name="Han C."/>
            <person name="Tapia R."/>
            <person name="Land M."/>
            <person name="Hauser L."/>
            <person name="Kyrpides N."/>
            <person name="Ivanova N."/>
            <person name="Pagani I."/>
            <person name="Parshina S."/>
            <person name="Plugge C."/>
            <person name="Muyzer G."/>
            <person name="Kuever J."/>
            <person name="Ivanova A."/>
            <person name="Nazina T."/>
            <person name="Klenk H.-P."/>
            <person name="Brambilla E."/>
            <person name="Spring S."/>
            <person name="Stams A.F."/>
            <person name="Woyke T."/>
        </authorList>
    </citation>
    <scope>NUCLEOTIDE SEQUENCE [LARGE SCALE GENOMIC DNA]</scope>
    <source>
        <strain evidence="2 3">DSM 7213</strain>
    </source>
</reference>
<organism evidence="2 3">
    <name type="scientific">Desulfoscipio gibsoniae DSM 7213</name>
    <dbReference type="NCBI Taxonomy" id="767817"/>
    <lineage>
        <taxon>Bacteria</taxon>
        <taxon>Bacillati</taxon>
        <taxon>Bacillota</taxon>
        <taxon>Clostridia</taxon>
        <taxon>Eubacteriales</taxon>
        <taxon>Desulfallaceae</taxon>
        <taxon>Desulfoscipio</taxon>
    </lineage>
</organism>
<dbReference type="InterPro" id="IPR000462">
    <property type="entry name" value="CDP-OH_P_trans"/>
</dbReference>
<sequence length="179" mass="20478">MKRLVKFIPNSITISRIALSVIFVTNVTGQFIYGKNNFMNLIVLFSAICLTDLIDGRIAKKIRCTSVTGAKLDVIADLFFIVLSNITLTSLRILPPWFLGFIFLKFIEFIMTSNFTIRHKYLLNENVFIFDKVGRIVSAMFFVVPGAACIFQVLTTDIAENLINFILYSIWQVEFFHLT</sequence>
<accession>R4KT91</accession>
<evidence type="ECO:0000256" key="1">
    <source>
        <dbReference type="SAM" id="Phobius"/>
    </source>
</evidence>
<keyword evidence="1" id="KW-1133">Transmembrane helix</keyword>
<dbReference type="GO" id="GO:0008654">
    <property type="term" value="P:phospholipid biosynthetic process"/>
    <property type="evidence" value="ECO:0007669"/>
    <property type="project" value="InterPro"/>
</dbReference>
<keyword evidence="1" id="KW-0812">Transmembrane</keyword>
<keyword evidence="1" id="KW-0472">Membrane</keyword>
<feature type="transmembrane region" description="Helical" evidence="1">
    <location>
        <begin position="97"/>
        <end position="115"/>
    </location>
</feature>
<evidence type="ECO:0000313" key="2">
    <source>
        <dbReference type="EMBL" id="AGL02821.1"/>
    </source>
</evidence>
<feature type="transmembrane region" description="Helical" evidence="1">
    <location>
        <begin position="136"/>
        <end position="154"/>
    </location>
</feature>
<evidence type="ECO:0000313" key="3">
    <source>
        <dbReference type="Proteomes" id="UP000013520"/>
    </source>
</evidence>
<dbReference type="eggNOG" id="COG0558">
    <property type="taxonomic scope" value="Bacteria"/>
</dbReference>
<dbReference type="EMBL" id="CP003273">
    <property type="protein sequence ID" value="AGL02821.1"/>
    <property type="molecule type" value="Genomic_DNA"/>
</dbReference>
<dbReference type="Proteomes" id="UP000013520">
    <property type="component" value="Chromosome"/>
</dbReference>
<keyword evidence="3" id="KW-1185">Reference proteome</keyword>
<dbReference type="AlphaFoldDB" id="R4KT91"/>
<protein>
    <submittedName>
        <fullName evidence="2">Phosphatidylglycerophosphate synthase</fullName>
    </submittedName>
</protein>